<dbReference type="Proteomes" id="UP000831684">
    <property type="component" value="Chromosome"/>
</dbReference>
<evidence type="ECO:0000313" key="3">
    <source>
        <dbReference type="Proteomes" id="UP000831684"/>
    </source>
</evidence>
<name>A0A9E6ZZE1_9HYPH</name>
<sequence>MAKRGRPRKAGKRTASGQLSRSTIAVLERGEREAVMAQPHRASLPEELRMDQRAESVIGRMFLTGAISEAQYWAADRWRALVAQFHVVLATPMTTGSMLGRMVAPAAGQEEASGTDERRETEEEMRERVLTQHKAAMGEIRALDSAPLIFRAMEAVILRDCACSKREQEHLQRGLDALAWLWKLSDDSGLRKRRVWRPERAAWEHEEREIRIVYSDA</sequence>
<proteinExistence type="predicted"/>
<dbReference type="EMBL" id="CP083239">
    <property type="protein sequence ID" value="UOK73002.1"/>
    <property type="molecule type" value="Genomic_DNA"/>
</dbReference>
<reference evidence="2" key="1">
    <citation type="submission" date="2021-09" db="EMBL/GenBank/DDBJ databases">
        <title>Network and meta-omics reveal the key degrader and cooperation patterns in an efficient 1,4-dioxane-degrading microbial community.</title>
        <authorList>
            <person name="Dai C."/>
        </authorList>
    </citation>
    <scope>NUCLEOTIDE SEQUENCE</scope>
    <source>
        <strain evidence="2">ZM13</strain>
    </source>
</reference>
<evidence type="ECO:0000313" key="2">
    <source>
        <dbReference type="EMBL" id="UOK73002.1"/>
    </source>
</evidence>
<organism evidence="2 3">
    <name type="scientific">Ancylobacter polymorphus</name>
    <dbReference type="NCBI Taxonomy" id="223390"/>
    <lineage>
        <taxon>Bacteria</taxon>
        <taxon>Pseudomonadati</taxon>
        <taxon>Pseudomonadota</taxon>
        <taxon>Alphaproteobacteria</taxon>
        <taxon>Hyphomicrobiales</taxon>
        <taxon>Xanthobacteraceae</taxon>
        <taxon>Ancylobacter</taxon>
    </lineage>
</organism>
<feature type="region of interest" description="Disordered" evidence="1">
    <location>
        <begin position="1"/>
        <end position="22"/>
    </location>
</feature>
<accession>A0A9E6ZZE1</accession>
<gene>
    <name evidence="2" type="ORF">K9D25_10035</name>
</gene>
<dbReference type="AlphaFoldDB" id="A0A9E6ZZE1"/>
<dbReference type="KEGG" id="apol:K9D25_10035"/>
<feature type="compositionally biased region" description="Basic residues" evidence="1">
    <location>
        <begin position="1"/>
        <end position="12"/>
    </location>
</feature>
<evidence type="ECO:0000256" key="1">
    <source>
        <dbReference type="SAM" id="MobiDB-lite"/>
    </source>
</evidence>
<protein>
    <submittedName>
        <fullName evidence="2">Uncharacterized protein</fullName>
    </submittedName>
</protein>
<dbReference type="RefSeq" id="WP_244450695.1">
    <property type="nucleotide sequence ID" value="NZ_CP083239.1"/>
</dbReference>